<dbReference type="Proteomes" id="UP001566132">
    <property type="component" value="Unassembled WGS sequence"/>
</dbReference>
<feature type="repeat" description="PPR" evidence="1">
    <location>
        <begin position="245"/>
        <end position="279"/>
    </location>
</feature>
<dbReference type="NCBIfam" id="TIGR00756">
    <property type="entry name" value="PPR"/>
    <property type="match status" value="1"/>
</dbReference>
<feature type="coiled-coil region" evidence="2">
    <location>
        <begin position="1141"/>
        <end position="1168"/>
    </location>
</feature>
<comment type="caution">
    <text evidence="3">The sequence shown here is derived from an EMBL/GenBank/DDBJ whole genome shotgun (WGS) entry which is preliminary data.</text>
</comment>
<evidence type="ECO:0008006" key="5">
    <source>
        <dbReference type="Google" id="ProtNLM"/>
    </source>
</evidence>
<keyword evidence="2" id="KW-0175">Coiled coil</keyword>
<evidence type="ECO:0000313" key="3">
    <source>
        <dbReference type="EMBL" id="KAL1506626.1"/>
    </source>
</evidence>
<reference evidence="3 4" key="1">
    <citation type="submission" date="2024-05" db="EMBL/GenBank/DDBJ databases">
        <title>Genetic variation in Jamaican populations of the coffee berry borer (Hypothenemus hampei).</title>
        <authorList>
            <person name="Errbii M."/>
            <person name="Myrie A."/>
        </authorList>
    </citation>
    <scope>NUCLEOTIDE SEQUENCE [LARGE SCALE GENOMIC DNA]</scope>
    <source>
        <strain evidence="3">JA-Hopewell-2020-01-JO</strain>
        <tissue evidence="3">Whole body</tissue>
    </source>
</reference>
<feature type="repeat" description="PPR" evidence="1">
    <location>
        <begin position="175"/>
        <end position="209"/>
    </location>
</feature>
<dbReference type="InterPro" id="IPR033490">
    <property type="entry name" value="LRP130"/>
</dbReference>
<evidence type="ECO:0000313" key="4">
    <source>
        <dbReference type="Proteomes" id="UP001566132"/>
    </source>
</evidence>
<dbReference type="PANTHER" id="PTHR46669">
    <property type="entry name" value="LEUCINE-RICH PPR MOTIF-CONTAINING PROTEIN, MITOCHONDRIAL"/>
    <property type="match status" value="1"/>
</dbReference>
<dbReference type="Pfam" id="PF13041">
    <property type="entry name" value="PPR_2"/>
    <property type="match status" value="2"/>
</dbReference>
<proteinExistence type="predicted"/>
<accession>A0ABD1F0N1</accession>
<protein>
    <recommendedName>
        <fullName evidence="5">Leucine-rich PPR motif-containing protein, mitochondrial</fullName>
    </recommendedName>
</protein>
<feature type="repeat" description="PPR" evidence="1">
    <location>
        <begin position="140"/>
        <end position="174"/>
    </location>
</feature>
<feature type="repeat" description="PPR" evidence="1">
    <location>
        <begin position="210"/>
        <end position="244"/>
    </location>
</feature>
<dbReference type="InterPro" id="IPR011990">
    <property type="entry name" value="TPR-like_helical_dom_sf"/>
</dbReference>
<dbReference type="PANTHER" id="PTHR46669:SF1">
    <property type="entry name" value="LEUCINE-RICH PPR MOTIF-CONTAINING PROTEIN, MITOCHONDRIAL"/>
    <property type="match status" value="1"/>
</dbReference>
<evidence type="ECO:0000256" key="2">
    <source>
        <dbReference type="SAM" id="Coils"/>
    </source>
</evidence>
<name>A0ABD1F0N1_HYPHA</name>
<organism evidence="3 4">
    <name type="scientific">Hypothenemus hampei</name>
    <name type="common">Coffee berry borer</name>
    <dbReference type="NCBI Taxonomy" id="57062"/>
    <lineage>
        <taxon>Eukaryota</taxon>
        <taxon>Metazoa</taxon>
        <taxon>Ecdysozoa</taxon>
        <taxon>Arthropoda</taxon>
        <taxon>Hexapoda</taxon>
        <taxon>Insecta</taxon>
        <taxon>Pterygota</taxon>
        <taxon>Neoptera</taxon>
        <taxon>Endopterygota</taxon>
        <taxon>Coleoptera</taxon>
        <taxon>Polyphaga</taxon>
        <taxon>Cucujiformia</taxon>
        <taxon>Curculionidae</taxon>
        <taxon>Scolytinae</taxon>
        <taxon>Hypothenemus</taxon>
    </lineage>
</organism>
<dbReference type="InterPro" id="IPR002885">
    <property type="entry name" value="PPR_rpt"/>
</dbReference>
<gene>
    <name evidence="3" type="ORF">ABEB36_005952</name>
</gene>
<keyword evidence="4" id="KW-1185">Reference proteome</keyword>
<dbReference type="PROSITE" id="PS51375">
    <property type="entry name" value="PPR"/>
    <property type="match status" value="4"/>
</dbReference>
<dbReference type="Gene3D" id="1.25.40.10">
    <property type="entry name" value="Tetratricopeptide repeat domain"/>
    <property type="match status" value="2"/>
</dbReference>
<sequence length="1345" mass="152799">MASILRSSKFVRYIAGFAKNVVVSTPREFDGNLLNAATVQCYCGALPRSLATQTSAQHDQSLDRRLKSLDQDVRKSGRISRRDIEDVLEEIRNARSATSSQSLLVIRCCGTLVPDEMPEIRTKLVQEIWNTLNKLNVPMDVSHYNALLRVYLENEHLFSPTEFLSEMESKGIEPNRVTYQRLISRYCYDGDIEGATKILEYMREKQMPVNENVFNALIYGHSQAGDMDSAHGILSVMAQAGLEPSADTYTTLLCGYAKEGRIETINELINECEQKEVYLLDKDYLDIVYALATNGQSQYIPDILSKVKKTIGYNQDAVNFILRLINKGQDEAAYAILETMVRSTRPDGSLMPVGSFFIRQLVKADKDLETIVKYCKKLEEKNMYQKGLHLATEVSLELGKEVLAYELLNQLKQQGVEIRQHFFWPLIASNATDSSGKGIIRVLQKMQEFDVIPSHETLRDWVLPKLKGKSSEVLSLLRDANISVGSSACGLVTNLLIKNEIAEAATIASSVPAYYVPELIRRPLTNALYATGDVKSYITILRHVYENLKRKINYSDNQDTTIDGAAVIGLFLNDLTIKRNYANILTEVLEQLAEQGLSITTTAAESLESKLGEKMTDHLSGLLGRLTSGELTPVPLSKRPVYTPYYQMNVDQLEKLVQNLESKNVDTVGYKRRLITLYHRENNLEKMEALIEQLKNSTNFELTAGIHAILMDTYAAHDNLEKALEQFEVVKQKETEEFNIDESKIIRIAGLMIKQGKLEEAIKFLEETPRDKGNRGYSYTSQVWRVLNSLAENGQVEELERLFNTLVKNEYIDITTVLLGPLIKVYLVKNDLDAALQKFQWCVEQYKLTPWKNELACKLIQIEDAEKLQKLTDLSTIVHGEINSLYDLVFAFVECGRIRQARKILETPGLQNRPQRINNACERFQQEGLVKPLEGLKDATRDLNHIDRTDIYYQLLLSYIKQDDSEKCLGLWTQMQEEDMAPTDQFLIKLGSFLQEKGLSVPFAIPQPKIQQRPITATSTVPPAVKPAQVFSTFKQKLGNEDLDWCLQYLNNQQDRVSVADCSQLIEKLIHNDRLNDAVKVTLHLLNKGSFPVQKIFRFLLNKVAATGQVDTLNEIGHKLNTDVKRMVSFDNRLCHANIVAGKAKDYLEKLENNIDNATDENLEIISSEFPRGGAYGILEKHPELTKKFEEIGIKYAQKGVVGPLNVLWTKYFIDRETEKANKLWQDYLKDSPRIMFQKIIHTARELQDEDLIQRLTEHLKISNVTAGAVGNVYSCYLDVLVAKNKVEDVVETFENALKQVPIENINRTAVLRVKEIYEKLGKPFTYPIPSKNRSNVQENDDVES</sequence>
<dbReference type="EMBL" id="JBDJPC010000004">
    <property type="protein sequence ID" value="KAL1506626.1"/>
    <property type="molecule type" value="Genomic_DNA"/>
</dbReference>
<evidence type="ECO:0000256" key="1">
    <source>
        <dbReference type="PROSITE-ProRule" id="PRU00708"/>
    </source>
</evidence>
<feature type="coiled-coil region" evidence="2">
    <location>
        <begin position="677"/>
        <end position="737"/>
    </location>
</feature>